<evidence type="ECO:0000313" key="1">
    <source>
        <dbReference type="EMBL" id="GAF80246.1"/>
    </source>
</evidence>
<proteinExistence type="predicted"/>
<gene>
    <name evidence="1" type="ORF">S01H1_18398</name>
</gene>
<dbReference type="EMBL" id="BARS01009836">
    <property type="protein sequence ID" value="GAF80246.1"/>
    <property type="molecule type" value="Genomic_DNA"/>
</dbReference>
<organism evidence="1">
    <name type="scientific">marine sediment metagenome</name>
    <dbReference type="NCBI Taxonomy" id="412755"/>
    <lineage>
        <taxon>unclassified sequences</taxon>
        <taxon>metagenomes</taxon>
        <taxon>ecological metagenomes</taxon>
    </lineage>
</organism>
<sequence length="226" mass="25987">MTVPSSGILIIAYGDDHYFQEANTLIARIRQVWPEVSIKLITEGAGKPKMLGRLHGIRATPFDRTLFLDTDCWLVDPVPELFEILSNFNLALPLSPWRRVYPLDVPACFYDVCPATLAYRKDSEFQEFLDDWERRFMRDYEMMSGVSNPHVGFFHSQPSFTEALYHSDLRFAILGQEYGWQGTGHVQQKVKIVHKRPSPEEAARIINVAAGLPRTKLLFEGVRVWD</sequence>
<protein>
    <recommendedName>
        <fullName evidence="2">Nucleotide-diphospho-sugar transferase domain-containing protein</fullName>
    </recommendedName>
</protein>
<dbReference type="InterPro" id="IPR029044">
    <property type="entry name" value="Nucleotide-diphossugar_trans"/>
</dbReference>
<reference evidence="1" key="1">
    <citation type="journal article" date="2014" name="Front. Microbiol.">
        <title>High frequency of phylogenetically diverse reductive dehalogenase-homologous genes in deep subseafloor sedimentary metagenomes.</title>
        <authorList>
            <person name="Kawai M."/>
            <person name="Futagami T."/>
            <person name="Toyoda A."/>
            <person name="Takaki Y."/>
            <person name="Nishi S."/>
            <person name="Hori S."/>
            <person name="Arai W."/>
            <person name="Tsubouchi T."/>
            <person name="Morono Y."/>
            <person name="Uchiyama I."/>
            <person name="Ito T."/>
            <person name="Fujiyama A."/>
            <person name="Inagaki F."/>
            <person name="Takami H."/>
        </authorList>
    </citation>
    <scope>NUCLEOTIDE SEQUENCE</scope>
    <source>
        <strain evidence="1">Expedition CK06-06</strain>
    </source>
</reference>
<dbReference type="AlphaFoldDB" id="X0SYM5"/>
<accession>X0SYM5</accession>
<evidence type="ECO:0008006" key="2">
    <source>
        <dbReference type="Google" id="ProtNLM"/>
    </source>
</evidence>
<comment type="caution">
    <text evidence="1">The sequence shown here is derived from an EMBL/GenBank/DDBJ whole genome shotgun (WGS) entry which is preliminary data.</text>
</comment>
<dbReference type="SUPFAM" id="SSF53448">
    <property type="entry name" value="Nucleotide-diphospho-sugar transferases"/>
    <property type="match status" value="1"/>
</dbReference>
<name>X0SYM5_9ZZZZ</name>